<feature type="region of interest" description="Disordered" evidence="1">
    <location>
        <begin position="1"/>
        <end position="33"/>
    </location>
</feature>
<dbReference type="SUPFAM" id="SSF56978">
    <property type="entry name" value="Perfringolysin"/>
    <property type="match status" value="1"/>
</dbReference>
<dbReference type="Proteomes" id="UP000190037">
    <property type="component" value="Unassembled WGS sequence"/>
</dbReference>
<sequence>MAHPPTPEPTPTTSVPSSDGDRQGMPAPAWAVRDGDGTWRVKWCPEVTADSYELMRRTSPSSEPQSIDRAARPEDLVIPPDGDRPDPDTYLVYAFRDGAPVRHSILGTGAAEGKVDLRAKLESWKTWDQLAPHEKSEDEELNSEEIYDEETLVKGIKKTMISTRTPHDIITFDPDVNVMWPGAVVQSKQAIKDGSLVPVGIRTQHRAPVKLAIDALSAHDIEPVKEPDGRSVLAAVRKAVSGQENKSPDIEFRQTIAYSEYDLAIEMGVSAKFGGFSGSISSEFNRKNSKNCVAIYMRERAFTATATGLEDANSLINDDFTEEELKKLENYEAIGKENPPLLVASVIYGRVLTVFINAECSETDLSAAVEASRTGFANIEGQLKTHYKSILQKSEITIKSHGGTPELVRKALVDGNISEYFGEKQKLEEYSIIGYVLKQLEPMKVARMSEKIQYAAEQWIYKDQGHYDATLEIRELQWTNTVIWSTQNPFTISFDGEEYKVDKDDGDTWPTKKHEFTADGRGKPFTIEIKDSGWEGCYVQLVPGNQRWFENGKTLYEGWVTTWCGRGYFDSYQWSIRITARKTD</sequence>
<dbReference type="Pfam" id="PF01289">
    <property type="entry name" value="Thiol_cytolysin"/>
    <property type="match status" value="1"/>
</dbReference>
<gene>
    <name evidence="2" type="ORF">B4N89_41375</name>
</gene>
<organism evidence="2 3">
    <name type="scientific">Embleya scabrispora</name>
    <dbReference type="NCBI Taxonomy" id="159449"/>
    <lineage>
        <taxon>Bacteria</taxon>
        <taxon>Bacillati</taxon>
        <taxon>Actinomycetota</taxon>
        <taxon>Actinomycetes</taxon>
        <taxon>Kitasatosporales</taxon>
        <taxon>Streptomycetaceae</taxon>
        <taxon>Embleya</taxon>
    </lineage>
</organism>
<dbReference type="Gene3D" id="3.90.840.10">
    <property type="entry name" value="Thiol-activated cytolysin superfamily/Thiol-activated cytolysin, alpha-beta domain"/>
    <property type="match status" value="1"/>
</dbReference>
<dbReference type="InterPro" id="IPR036359">
    <property type="entry name" value="Thiol_cytolysin_sf"/>
</dbReference>
<dbReference type="GO" id="GO:0015485">
    <property type="term" value="F:cholesterol binding"/>
    <property type="evidence" value="ECO:0007669"/>
    <property type="project" value="InterPro"/>
</dbReference>
<evidence type="ECO:0000256" key="1">
    <source>
        <dbReference type="SAM" id="MobiDB-lite"/>
    </source>
</evidence>
<dbReference type="EMBL" id="MWQN01000004">
    <property type="protein sequence ID" value="OPC77029.1"/>
    <property type="molecule type" value="Genomic_DNA"/>
</dbReference>
<dbReference type="STRING" id="159449.B4N89_41375"/>
<proteinExistence type="predicted"/>
<dbReference type="InterPro" id="IPR036363">
    <property type="entry name" value="Thiol_cytolysin_ab_sf"/>
</dbReference>
<dbReference type="InterPro" id="IPR001869">
    <property type="entry name" value="Thiol_cytolysin"/>
</dbReference>
<reference evidence="2 3" key="1">
    <citation type="submission" date="2017-03" db="EMBL/GenBank/DDBJ databases">
        <title>Draft genome sequence of Streptomyces scabrisporus NF3, endophyte isolated from Amphipterygium adstringens.</title>
        <authorList>
            <person name="Vazquez M."/>
            <person name="Ceapa C.D."/>
            <person name="Rodriguez Luna D."/>
            <person name="Sanchez Esquivel S."/>
        </authorList>
    </citation>
    <scope>NUCLEOTIDE SEQUENCE [LARGE SCALE GENOMIC DNA]</scope>
    <source>
        <strain evidence="2 3">NF3</strain>
    </source>
</reference>
<accession>A0A1T3NJK7</accession>
<dbReference type="Gene3D" id="3.30.1040.20">
    <property type="match status" value="1"/>
</dbReference>
<dbReference type="RefSeq" id="WP_078981789.1">
    <property type="nucleotide sequence ID" value="NZ_MWQN01000004.1"/>
</dbReference>
<dbReference type="Gene3D" id="3.40.30.40">
    <property type="entry name" value="Perfringolysin"/>
    <property type="match status" value="1"/>
</dbReference>
<keyword evidence="3" id="KW-1185">Reference proteome</keyword>
<evidence type="ECO:0000313" key="2">
    <source>
        <dbReference type="EMBL" id="OPC77029.1"/>
    </source>
</evidence>
<dbReference type="PRINTS" id="PR01400">
    <property type="entry name" value="TACYTOLYSIN"/>
</dbReference>
<dbReference type="AlphaFoldDB" id="A0A1T3NJK7"/>
<feature type="compositionally biased region" description="Pro residues" evidence="1">
    <location>
        <begin position="1"/>
        <end position="10"/>
    </location>
</feature>
<evidence type="ECO:0000313" key="3">
    <source>
        <dbReference type="Proteomes" id="UP000190037"/>
    </source>
</evidence>
<feature type="region of interest" description="Disordered" evidence="1">
    <location>
        <begin position="50"/>
        <end position="84"/>
    </location>
</feature>
<comment type="caution">
    <text evidence="2">The sequence shown here is derived from an EMBL/GenBank/DDBJ whole genome shotgun (WGS) entry which is preliminary data.</text>
</comment>
<dbReference type="OrthoDB" id="4230213at2"/>
<name>A0A1T3NJK7_9ACTN</name>
<protein>
    <submittedName>
        <fullName evidence="2">Uncharacterized protein</fullName>
    </submittedName>
</protein>
<feature type="compositionally biased region" description="Basic and acidic residues" evidence="1">
    <location>
        <begin position="69"/>
        <end position="84"/>
    </location>
</feature>